<protein>
    <submittedName>
        <fullName evidence="2">Uncharacterized protein</fullName>
    </submittedName>
</protein>
<organism evidence="2 3">
    <name type="scientific">Pseudoneurospora amorphoporcata</name>
    <dbReference type="NCBI Taxonomy" id="241081"/>
    <lineage>
        <taxon>Eukaryota</taxon>
        <taxon>Fungi</taxon>
        <taxon>Dikarya</taxon>
        <taxon>Ascomycota</taxon>
        <taxon>Pezizomycotina</taxon>
        <taxon>Sordariomycetes</taxon>
        <taxon>Sordariomycetidae</taxon>
        <taxon>Sordariales</taxon>
        <taxon>Sordariaceae</taxon>
        <taxon>Pseudoneurospora</taxon>
    </lineage>
</organism>
<dbReference type="AlphaFoldDB" id="A0AAN6SCU3"/>
<keyword evidence="1" id="KW-0812">Transmembrane</keyword>
<reference evidence="2" key="1">
    <citation type="journal article" date="2023" name="Mol. Phylogenet. Evol.">
        <title>Genome-scale phylogeny and comparative genomics of the fungal order Sordariales.</title>
        <authorList>
            <person name="Hensen N."/>
            <person name="Bonometti L."/>
            <person name="Westerberg I."/>
            <person name="Brannstrom I.O."/>
            <person name="Guillou S."/>
            <person name="Cros-Aarteil S."/>
            <person name="Calhoun S."/>
            <person name="Haridas S."/>
            <person name="Kuo A."/>
            <person name="Mondo S."/>
            <person name="Pangilinan J."/>
            <person name="Riley R."/>
            <person name="LaButti K."/>
            <person name="Andreopoulos B."/>
            <person name="Lipzen A."/>
            <person name="Chen C."/>
            <person name="Yan M."/>
            <person name="Daum C."/>
            <person name="Ng V."/>
            <person name="Clum A."/>
            <person name="Steindorff A."/>
            <person name="Ohm R.A."/>
            <person name="Martin F."/>
            <person name="Silar P."/>
            <person name="Natvig D.O."/>
            <person name="Lalanne C."/>
            <person name="Gautier V."/>
            <person name="Ament-Velasquez S.L."/>
            <person name="Kruys A."/>
            <person name="Hutchinson M.I."/>
            <person name="Powell A.J."/>
            <person name="Barry K."/>
            <person name="Miller A.N."/>
            <person name="Grigoriev I.V."/>
            <person name="Debuchy R."/>
            <person name="Gladieux P."/>
            <person name="Hiltunen Thoren M."/>
            <person name="Johannesson H."/>
        </authorList>
    </citation>
    <scope>NUCLEOTIDE SEQUENCE</scope>
    <source>
        <strain evidence="2">CBS 626.80</strain>
    </source>
</reference>
<keyword evidence="1" id="KW-1133">Transmembrane helix</keyword>
<accession>A0AAN6SCU3</accession>
<feature type="transmembrane region" description="Helical" evidence="1">
    <location>
        <begin position="514"/>
        <end position="534"/>
    </location>
</feature>
<proteinExistence type="predicted"/>
<evidence type="ECO:0000256" key="1">
    <source>
        <dbReference type="SAM" id="Phobius"/>
    </source>
</evidence>
<evidence type="ECO:0000313" key="3">
    <source>
        <dbReference type="Proteomes" id="UP001303222"/>
    </source>
</evidence>
<sequence>MIPQDGRIDLAFNLRWKEMLDQQRWPLSIPTRLELKFPEAMNISTDSTNIRQQFLIKEGKEEVRRLSRFLMDFLKHGTFQVWDFSPPLSHSPDNYVKETTVLGGLTARSLEGRVYSVEDFSFRWQHVKDYPNGTFPTSRGIASWNRLILLEGLTDVTTTSSPTDFLLPPWDFSDDLVAKAVHQHLECRRRGDSRATNPYTLPRYNLGQTRHPFHITFYEKLTDANIALDGKESGSMTIHLDKEKIRIGTLYERQDTGPTASRVHSTSNNTKQDLTARAFRHSAITIFTEERDVFSEPSGTEEDTMNSSDCSKSPVEYWTTLLLTPTGFRFRPYDSTLPVYGYSSASELFIIVRCLEIVESRWIGLLKYFDGLLDEDFMDSEAYTRLIFDDDKLSRSKLYFWTFSCLNEFITSIDDTKNQWNFFIKARFSYHYRLINDPEQLDRLINDPEQLDPLDRHLVRLLQEGERYRQGLEHIQAEFRAKIGIVETLRNGLFNASALIESRSSTRLGQNVQLLTYISIFYLPLGFCAALWAVPNIDDIKTRIPFAITTSLVCLITFAVVFNLNNIANALGKTYFDRRQRLVDEMKDDPNSEWHERRQWFEEFPPNNDRKSHSEWWIVRYQFSKWFRRRKNAAEEKKSEEDQP</sequence>
<evidence type="ECO:0000313" key="2">
    <source>
        <dbReference type="EMBL" id="KAK3948261.1"/>
    </source>
</evidence>
<name>A0AAN6SCU3_9PEZI</name>
<feature type="transmembrane region" description="Helical" evidence="1">
    <location>
        <begin position="546"/>
        <end position="564"/>
    </location>
</feature>
<dbReference type="EMBL" id="MU859274">
    <property type="protein sequence ID" value="KAK3948261.1"/>
    <property type="molecule type" value="Genomic_DNA"/>
</dbReference>
<gene>
    <name evidence="2" type="ORF">QBC32DRAFT_62823</name>
</gene>
<keyword evidence="3" id="KW-1185">Reference proteome</keyword>
<reference evidence="2" key="2">
    <citation type="submission" date="2023-06" db="EMBL/GenBank/DDBJ databases">
        <authorList>
            <consortium name="Lawrence Berkeley National Laboratory"/>
            <person name="Mondo S.J."/>
            <person name="Hensen N."/>
            <person name="Bonometti L."/>
            <person name="Westerberg I."/>
            <person name="Brannstrom I.O."/>
            <person name="Guillou S."/>
            <person name="Cros-Aarteil S."/>
            <person name="Calhoun S."/>
            <person name="Haridas S."/>
            <person name="Kuo A."/>
            <person name="Pangilinan J."/>
            <person name="Riley R."/>
            <person name="Labutti K."/>
            <person name="Andreopoulos B."/>
            <person name="Lipzen A."/>
            <person name="Chen C."/>
            <person name="Yanf M."/>
            <person name="Daum C."/>
            <person name="Ng V."/>
            <person name="Clum A."/>
            <person name="Steindorff A."/>
            <person name="Ohm R."/>
            <person name="Martin F."/>
            <person name="Silar P."/>
            <person name="Natvig D."/>
            <person name="Lalanne C."/>
            <person name="Gautier V."/>
            <person name="Ament-Velasquez S.L."/>
            <person name="Kruys A."/>
            <person name="Hutchinson M.I."/>
            <person name="Powell A.J."/>
            <person name="Barry K."/>
            <person name="Miller A.N."/>
            <person name="Grigoriev I.V."/>
            <person name="Debuchy R."/>
            <person name="Gladieux P."/>
            <person name="Thoren M.H."/>
            <person name="Johannesson H."/>
        </authorList>
    </citation>
    <scope>NUCLEOTIDE SEQUENCE</scope>
    <source>
        <strain evidence="2">CBS 626.80</strain>
    </source>
</reference>
<dbReference type="Proteomes" id="UP001303222">
    <property type="component" value="Unassembled WGS sequence"/>
</dbReference>
<keyword evidence="1" id="KW-0472">Membrane</keyword>
<comment type="caution">
    <text evidence="2">The sequence shown here is derived from an EMBL/GenBank/DDBJ whole genome shotgun (WGS) entry which is preliminary data.</text>
</comment>